<organism evidence="2 3">
    <name type="scientific">Ectopseudomonas oleovorans</name>
    <name type="common">Pseudomonas oleovorans</name>
    <dbReference type="NCBI Taxonomy" id="301"/>
    <lineage>
        <taxon>Bacteria</taxon>
        <taxon>Pseudomonadati</taxon>
        <taxon>Pseudomonadota</taxon>
        <taxon>Gammaproteobacteria</taxon>
        <taxon>Pseudomonadales</taxon>
        <taxon>Pseudomonadaceae</taxon>
        <taxon>Ectopseudomonas</taxon>
    </lineage>
</organism>
<protein>
    <recommendedName>
        <fullName evidence="4">GGDEF domain-containing protein</fullName>
    </recommendedName>
</protein>
<dbReference type="EMBL" id="JAOEET010000026">
    <property type="protein sequence ID" value="MDH0567871.1"/>
    <property type="molecule type" value="Genomic_DNA"/>
</dbReference>
<evidence type="ECO:0000313" key="2">
    <source>
        <dbReference type="EMBL" id="MDH1341447.1"/>
    </source>
</evidence>
<dbReference type="AlphaFoldDB" id="A0AA42TVN0"/>
<sequence>MQATAGGDPQQLLQRADAALYRAKQGGRNRVECDQSA</sequence>
<dbReference type="EMBL" id="JAOCJE010000001">
    <property type="protein sequence ID" value="MDH1341447.1"/>
    <property type="molecule type" value="Genomic_DNA"/>
</dbReference>
<dbReference type="Gene3D" id="3.30.70.270">
    <property type="match status" value="1"/>
</dbReference>
<dbReference type="SUPFAM" id="SSF55073">
    <property type="entry name" value="Nucleotide cyclase"/>
    <property type="match status" value="1"/>
</dbReference>
<dbReference type="InterPro" id="IPR029787">
    <property type="entry name" value="Nucleotide_cyclase"/>
</dbReference>
<evidence type="ECO:0000313" key="1">
    <source>
        <dbReference type="EMBL" id="MDH0567871.1"/>
    </source>
</evidence>
<proteinExistence type="predicted"/>
<reference evidence="2" key="1">
    <citation type="submission" date="2022-09" db="EMBL/GenBank/DDBJ databases">
        <title>Intensive care unit water sources are persistently colonized with multi-drug resistant bacteria and are the site of extensive horizontal gene transfer of antibiotic resistance genes.</title>
        <authorList>
            <person name="Diorio-Toth L."/>
        </authorList>
    </citation>
    <scope>NUCLEOTIDE SEQUENCE</scope>
    <source>
        <strain evidence="2">GD03704</strain>
        <strain evidence="1">GD04000</strain>
    </source>
</reference>
<accession>A0AA42TVN0</accession>
<evidence type="ECO:0000313" key="3">
    <source>
        <dbReference type="Proteomes" id="UP001161697"/>
    </source>
</evidence>
<dbReference type="Proteomes" id="UP001159292">
    <property type="component" value="Unassembled WGS sequence"/>
</dbReference>
<name>A0AA42TVN0_ECTOL</name>
<dbReference type="InterPro" id="IPR043128">
    <property type="entry name" value="Rev_trsase/Diguanyl_cyclase"/>
</dbReference>
<comment type="caution">
    <text evidence="2">The sequence shown here is derived from an EMBL/GenBank/DDBJ whole genome shotgun (WGS) entry which is preliminary data.</text>
</comment>
<gene>
    <name evidence="2" type="ORF">N5J11_20085</name>
    <name evidence="1" type="ORF">N7671_11645</name>
</gene>
<evidence type="ECO:0008006" key="4">
    <source>
        <dbReference type="Google" id="ProtNLM"/>
    </source>
</evidence>
<dbReference type="Proteomes" id="UP001161697">
    <property type="component" value="Unassembled WGS sequence"/>
</dbReference>